<dbReference type="AlphaFoldDB" id="A0A1Y6EI92"/>
<feature type="compositionally biased region" description="Low complexity" evidence="1">
    <location>
        <begin position="57"/>
        <end position="78"/>
    </location>
</feature>
<dbReference type="Pfam" id="PF13202">
    <property type="entry name" value="EF-hand_5"/>
    <property type="match status" value="1"/>
</dbReference>
<dbReference type="GO" id="GO:0005509">
    <property type="term" value="F:calcium ion binding"/>
    <property type="evidence" value="ECO:0007669"/>
    <property type="project" value="InterPro"/>
</dbReference>
<evidence type="ECO:0000256" key="1">
    <source>
        <dbReference type="SAM" id="MobiDB-lite"/>
    </source>
</evidence>
<accession>A0A1Y6EI92</accession>
<keyword evidence="2" id="KW-1133">Transmembrane helix</keyword>
<dbReference type="InterPro" id="IPR002048">
    <property type="entry name" value="EF_hand_dom"/>
</dbReference>
<sequence length="166" mass="17686">MGDEGGHEGDVMATSRFLLGGVASALLLTGGVFLWKGYSQIAAEDVVPAPPPRLAALPVAGPDAPKRGAAPPALPAAKAESREERRFNRYDRDRNERISRVEMMATRSAAFRKLDKNGDNLLSFEEWAAATSDRFAGAAADKSGDLTRAEFATTAPKPAAKPKCRC</sequence>
<keyword evidence="2" id="KW-0472">Membrane</keyword>
<dbReference type="EMBL" id="FXWL01000001">
    <property type="protein sequence ID" value="SMQ59873.1"/>
    <property type="molecule type" value="Genomic_DNA"/>
</dbReference>
<dbReference type="PROSITE" id="PS50222">
    <property type="entry name" value="EF_HAND_2"/>
    <property type="match status" value="1"/>
</dbReference>
<gene>
    <name evidence="4" type="ORF">SAMN06295984_0337</name>
</gene>
<feature type="region of interest" description="Disordered" evidence="1">
    <location>
        <begin position="136"/>
        <end position="166"/>
    </location>
</feature>
<keyword evidence="5" id="KW-1185">Reference proteome</keyword>
<keyword evidence="2" id="KW-0812">Transmembrane</keyword>
<dbReference type="InterPro" id="IPR011992">
    <property type="entry name" value="EF-hand-dom_pair"/>
</dbReference>
<dbReference type="PROSITE" id="PS00018">
    <property type="entry name" value="EF_HAND_1"/>
    <property type="match status" value="1"/>
</dbReference>
<name>A0A1Y6EI92_9SPHN</name>
<feature type="compositionally biased region" description="Basic and acidic residues" evidence="1">
    <location>
        <begin position="79"/>
        <end position="93"/>
    </location>
</feature>
<dbReference type="Gene3D" id="1.10.238.10">
    <property type="entry name" value="EF-hand"/>
    <property type="match status" value="1"/>
</dbReference>
<reference evidence="5" key="1">
    <citation type="submission" date="2017-04" db="EMBL/GenBank/DDBJ databases">
        <authorList>
            <person name="Varghese N."/>
            <person name="Submissions S."/>
        </authorList>
    </citation>
    <scope>NUCLEOTIDE SEQUENCE [LARGE SCALE GENOMIC DNA]</scope>
    <source>
        <strain evidence="5">UI2</strain>
    </source>
</reference>
<feature type="transmembrane region" description="Helical" evidence="2">
    <location>
        <begin position="17"/>
        <end position="35"/>
    </location>
</feature>
<evidence type="ECO:0000313" key="5">
    <source>
        <dbReference type="Proteomes" id="UP000194469"/>
    </source>
</evidence>
<feature type="domain" description="EF-hand" evidence="3">
    <location>
        <begin position="102"/>
        <end position="137"/>
    </location>
</feature>
<dbReference type="SUPFAM" id="SSF47473">
    <property type="entry name" value="EF-hand"/>
    <property type="match status" value="1"/>
</dbReference>
<dbReference type="InterPro" id="IPR018247">
    <property type="entry name" value="EF_Hand_1_Ca_BS"/>
</dbReference>
<evidence type="ECO:0000259" key="3">
    <source>
        <dbReference type="PROSITE" id="PS50222"/>
    </source>
</evidence>
<dbReference type="Proteomes" id="UP000194469">
    <property type="component" value="Unassembled WGS sequence"/>
</dbReference>
<feature type="region of interest" description="Disordered" evidence="1">
    <location>
        <begin position="57"/>
        <end position="93"/>
    </location>
</feature>
<evidence type="ECO:0000313" key="4">
    <source>
        <dbReference type="EMBL" id="SMQ59873.1"/>
    </source>
</evidence>
<proteinExistence type="predicted"/>
<organism evidence="4 5">
    <name type="scientific">Sphingopyxis terrae subsp. ummariensis</name>
    <dbReference type="NCBI Taxonomy" id="429001"/>
    <lineage>
        <taxon>Bacteria</taxon>
        <taxon>Pseudomonadati</taxon>
        <taxon>Pseudomonadota</taxon>
        <taxon>Alphaproteobacteria</taxon>
        <taxon>Sphingomonadales</taxon>
        <taxon>Sphingomonadaceae</taxon>
        <taxon>Sphingopyxis</taxon>
    </lineage>
</organism>
<protein>
    <submittedName>
        <fullName evidence="4">EF hand</fullName>
    </submittedName>
</protein>
<evidence type="ECO:0000256" key="2">
    <source>
        <dbReference type="SAM" id="Phobius"/>
    </source>
</evidence>